<evidence type="ECO:0000256" key="1">
    <source>
        <dbReference type="ARBA" id="ARBA00022723"/>
    </source>
</evidence>
<name>A0A176S3F4_9GAMM</name>
<keyword evidence="3" id="KW-0862">Zinc</keyword>
<evidence type="ECO:0000313" key="6">
    <source>
        <dbReference type="EMBL" id="OAD22535.1"/>
    </source>
</evidence>
<protein>
    <submittedName>
        <fullName evidence="6">Suppressor protein DksA</fullName>
    </submittedName>
</protein>
<dbReference type="AlphaFoldDB" id="A0A176S3F4"/>
<organism evidence="6 7">
    <name type="scientific">Candidatus Thiomargarita nelsonii</name>
    <dbReference type="NCBI Taxonomy" id="1003181"/>
    <lineage>
        <taxon>Bacteria</taxon>
        <taxon>Pseudomonadati</taxon>
        <taxon>Pseudomonadota</taxon>
        <taxon>Gammaproteobacteria</taxon>
        <taxon>Thiotrichales</taxon>
        <taxon>Thiotrichaceae</taxon>
        <taxon>Thiomargarita</taxon>
    </lineage>
</organism>
<evidence type="ECO:0000313" key="7">
    <source>
        <dbReference type="Proteomes" id="UP000076962"/>
    </source>
</evidence>
<comment type="caution">
    <text evidence="4">Lacks conserved residue(s) required for the propagation of feature annotation.</text>
</comment>
<dbReference type="EMBL" id="LUTY01000886">
    <property type="protein sequence ID" value="OAD22535.1"/>
    <property type="molecule type" value="Genomic_DNA"/>
</dbReference>
<reference evidence="6 7" key="1">
    <citation type="submission" date="2016-05" db="EMBL/GenBank/DDBJ databases">
        <title>Single-cell genome of chain-forming Candidatus Thiomargarita nelsonii and comparison to other large sulfur-oxidizing bacteria.</title>
        <authorList>
            <person name="Winkel M."/>
            <person name="Salman V."/>
            <person name="Woyke T."/>
            <person name="Schulz-Vogt H."/>
            <person name="Richter M."/>
            <person name="Flood B."/>
            <person name="Bailey J."/>
            <person name="Amann R."/>
            <person name="Mussmann M."/>
        </authorList>
    </citation>
    <scope>NUCLEOTIDE SEQUENCE [LARGE SCALE GENOMIC DNA]</scope>
    <source>
        <strain evidence="6 7">THI036</strain>
    </source>
</reference>
<dbReference type="Gene3D" id="1.20.120.910">
    <property type="entry name" value="DksA, coiled-coil domain"/>
    <property type="match status" value="1"/>
</dbReference>
<dbReference type="InterPro" id="IPR000962">
    <property type="entry name" value="Znf_DskA_TraR"/>
</dbReference>
<dbReference type="PROSITE" id="PS51128">
    <property type="entry name" value="ZF_DKSA_2"/>
    <property type="match status" value="1"/>
</dbReference>
<dbReference type="Proteomes" id="UP000076962">
    <property type="component" value="Unassembled WGS sequence"/>
</dbReference>
<dbReference type="PATRIC" id="fig|1003181.4.peg.2307"/>
<feature type="domain" description="Zinc finger DksA/TraR C4-type" evidence="5">
    <location>
        <begin position="3"/>
        <end position="29"/>
    </location>
</feature>
<dbReference type="Pfam" id="PF01258">
    <property type="entry name" value="zf-dskA_traR"/>
    <property type="match status" value="1"/>
</dbReference>
<evidence type="ECO:0000256" key="3">
    <source>
        <dbReference type="ARBA" id="ARBA00022833"/>
    </source>
</evidence>
<keyword evidence="7" id="KW-1185">Reference proteome</keyword>
<gene>
    <name evidence="6" type="ORF">THIOM_001660</name>
</gene>
<accession>A0A176S3F4</accession>
<dbReference type="SUPFAM" id="SSF57716">
    <property type="entry name" value="Glucocorticoid receptor-like (DNA-binding domain)"/>
    <property type="match status" value="1"/>
</dbReference>
<keyword evidence="2" id="KW-0863">Zinc-finger</keyword>
<comment type="caution">
    <text evidence="6">The sequence shown here is derived from an EMBL/GenBank/DDBJ whole genome shotgun (WGS) entry which is preliminary data.</text>
</comment>
<evidence type="ECO:0000256" key="2">
    <source>
        <dbReference type="ARBA" id="ARBA00022771"/>
    </source>
</evidence>
<proteinExistence type="predicted"/>
<dbReference type="GO" id="GO:0008270">
    <property type="term" value="F:zinc ion binding"/>
    <property type="evidence" value="ECO:0007669"/>
    <property type="project" value="UniProtKB-KW"/>
</dbReference>
<evidence type="ECO:0000256" key="4">
    <source>
        <dbReference type="PROSITE-ProRule" id="PRU00510"/>
    </source>
</evidence>
<evidence type="ECO:0000259" key="5">
    <source>
        <dbReference type="Pfam" id="PF01258"/>
    </source>
</evidence>
<keyword evidence="1" id="KW-0479">Metal-binding</keyword>
<sequence length="37" mass="4306">MSCGAEIGLRRLEVRPTATQCIDCKTRDENQEKYYAR</sequence>